<feature type="binding site" evidence="3">
    <location>
        <position position="153"/>
    </location>
    <ligand>
        <name>a divalent metal cation</name>
        <dbReference type="ChEBI" id="CHEBI:60240"/>
        <label>2</label>
    </ligand>
</feature>
<accession>A0A0X8FDI5</accession>
<dbReference type="FunFam" id="3.20.20.140:FF:000005">
    <property type="entry name" value="TatD family hydrolase"/>
    <property type="match status" value="1"/>
</dbReference>
<dbReference type="Pfam" id="PF01026">
    <property type="entry name" value="TatD_DNase"/>
    <property type="match status" value="1"/>
</dbReference>
<dbReference type="InterPro" id="IPR018228">
    <property type="entry name" value="DNase_TatD-rel_CS"/>
</dbReference>
<dbReference type="Gene3D" id="3.20.20.140">
    <property type="entry name" value="Metal-dependent hydrolases"/>
    <property type="match status" value="1"/>
</dbReference>
<dbReference type="GO" id="GO:0004536">
    <property type="term" value="F:DNA nuclease activity"/>
    <property type="evidence" value="ECO:0007669"/>
    <property type="project" value="InterPro"/>
</dbReference>
<dbReference type="GO" id="GO:0005829">
    <property type="term" value="C:cytosol"/>
    <property type="evidence" value="ECO:0007669"/>
    <property type="project" value="TreeGrafter"/>
</dbReference>
<dbReference type="PROSITE" id="PS01137">
    <property type="entry name" value="TATD_1"/>
    <property type="match status" value="1"/>
</dbReference>
<dbReference type="PANTHER" id="PTHR46124">
    <property type="entry name" value="D-AMINOACYL-TRNA DEACYLASE"/>
    <property type="match status" value="1"/>
</dbReference>
<dbReference type="InterPro" id="IPR001130">
    <property type="entry name" value="TatD-like"/>
</dbReference>
<dbReference type="GO" id="GO:0016788">
    <property type="term" value="F:hydrolase activity, acting on ester bonds"/>
    <property type="evidence" value="ECO:0007669"/>
    <property type="project" value="InterPro"/>
</dbReference>
<feature type="binding site" evidence="3">
    <location>
        <position position="203"/>
    </location>
    <ligand>
        <name>a divalent metal cation</name>
        <dbReference type="ChEBI" id="CHEBI:60240"/>
        <label>1</label>
    </ligand>
</feature>
<dbReference type="NCBIfam" id="TIGR00010">
    <property type="entry name" value="YchF/TatD family DNA exonuclease"/>
    <property type="match status" value="1"/>
</dbReference>
<feature type="binding site" evidence="3">
    <location>
        <position position="92"/>
    </location>
    <ligand>
        <name>a divalent metal cation</name>
        <dbReference type="ChEBI" id="CHEBI:60240"/>
        <label>1</label>
    </ligand>
</feature>
<keyword evidence="2 4" id="KW-0378">Hydrolase</keyword>
<evidence type="ECO:0000256" key="3">
    <source>
        <dbReference type="PIRSR" id="PIRSR005902-1"/>
    </source>
</evidence>
<dbReference type="KEGG" id="aun:AWM73_01540"/>
<dbReference type="RefSeq" id="WP_060777769.1">
    <property type="nucleotide sequence ID" value="NZ_CAJHLF010000001.1"/>
</dbReference>
<organism evidence="4 5">
    <name type="scientific">Aerococcus urinae</name>
    <dbReference type="NCBI Taxonomy" id="1376"/>
    <lineage>
        <taxon>Bacteria</taxon>
        <taxon>Bacillati</taxon>
        <taxon>Bacillota</taxon>
        <taxon>Bacilli</taxon>
        <taxon>Lactobacillales</taxon>
        <taxon>Aerococcaceae</taxon>
        <taxon>Aerococcus</taxon>
    </lineage>
</organism>
<feature type="binding site" evidence="3">
    <location>
        <position position="128"/>
    </location>
    <ligand>
        <name>a divalent metal cation</name>
        <dbReference type="ChEBI" id="CHEBI:60240"/>
        <label>2</label>
    </ligand>
</feature>
<feature type="binding site" evidence="3">
    <location>
        <position position="6"/>
    </location>
    <ligand>
        <name>a divalent metal cation</name>
        <dbReference type="ChEBI" id="CHEBI:60240"/>
        <label>1</label>
    </ligand>
</feature>
<dbReference type="GO" id="GO:0046872">
    <property type="term" value="F:metal ion binding"/>
    <property type="evidence" value="ECO:0007669"/>
    <property type="project" value="UniProtKB-KW"/>
</dbReference>
<dbReference type="AlphaFoldDB" id="A0A0X8FDI5"/>
<proteinExistence type="predicted"/>
<sequence>MLFDTHTHFNTADFDEDRDQAINRARQAGVSGMGIVGFDQDSIERGLPLVAEHPDMVGIYGWHPTEAGKYKQEIENLLLSALDTDKAVGVGEMGLDFYWDEDPLEVQEKVFRRQIAIAREAHLPVIIHNRDASEDVYRILKDEKIWEIGGIMHTFGESREDAKRFLDLGMHLSFSGVMTFKKTKEVRQVAAECPQDRLLIETDSPYLTPEPKRGQRNESANISFVNNRLADLRQTSYEAMAKITYDNACRLFGIEWTEAGWKKV</sequence>
<dbReference type="InterPro" id="IPR032466">
    <property type="entry name" value="Metal_Hydrolase"/>
</dbReference>
<dbReference type="PIRSF" id="PIRSF005902">
    <property type="entry name" value="DNase_TatD"/>
    <property type="match status" value="1"/>
</dbReference>
<dbReference type="GeneID" id="35766954"/>
<dbReference type="EMBL" id="CP065662">
    <property type="protein sequence ID" value="QPS01399.1"/>
    <property type="molecule type" value="Genomic_DNA"/>
</dbReference>
<evidence type="ECO:0000313" key="5">
    <source>
        <dbReference type="Proteomes" id="UP000594771"/>
    </source>
</evidence>
<dbReference type="Proteomes" id="UP000594771">
    <property type="component" value="Chromosome"/>
</dbReference>
<reference evidence="4 5" key="1">
    <citation type="submission" date="2020-12" db="EMBL/GenBank/DDBJ databases">
        <title>FDA dAtabase for Regulatory Grade micrObial Sequences (FDA-ARGOS): Supporting development and validation of Infectious Disease Dx tests.</title>
        <authorList>
            <person name="Sproer C."/>
            <person name="Gronow S."/>
            <person name="Severitt S."/>
            <person name="Schroder I."/>
            <person name="Tallon L."/>
            <person name="Sadzewicz L."/>
            <person name="Zhao X."/>
            <person name="Boylan J."/>
            <person name="Ott S."/>
            <person name="Bowen H."/>
            <person name="Vavikolanu K."/>
            <person name="Mehta A."/>
            <person name="Aluvathingal J."/>
            <person name="Nadendla S."/>
            <person name="Lowell S."/>
            <person name="Myers T."/>
            <person name="Yan Y."/>
            <person name="Sichtig H."/>
        </authorList>
    </citation>
    <scope>NUCLEOTIDE SEQUENCE [LARGE SCALE GENOMIC DNA]</scope>
    <source>
        <strain evidence="4 5">FDAARGOS_911</strain>
    </source>
</reference>
<protein>
    <submittedName>
        <fullName evidence="4">TatD family hydrolase</fullName>
    </submittedName>
</protein>
<dbReference type="InterPro" id="IPR015991">
    <property type="entry name" value="TatD/YcfH-like"/>
</dbReference>
<dbReference type="PANTHER" id="PTHR46124:SF2">
    <property type="entry name" value="D-AMINOACYL-TRNA DEACYLASE"/>
    <property type="match status" value="1"/>
</dbReference>
<dbReference type="CDD" id="cd01310">
    <property type="entry name" value="TatD_DNAse"/>
    <property type="match status" value="1"/>
</dbReference>
<evidence type="ECO:0000256" key="1">
    <source>
        <dbReference type="ARBA" id="ARBA00022723"/>
    </source>
</evidence>
<feature type="binding site" evidence="3">
    <location>
        <position position="8"/>
    </location>
    <ligand>
        <name>a divalent metal cation</name>
        <dbReference type="ChEBI" id="CHEBI:60240"/>
        <label>1</label>
    </ligand>
</feature>
<dbReference type="PROSITE" id="PS01090">
    <property type="entry name" value="TATD_2"/>
    <property type="match status" value="1"/>
</dbReference>
<dbReference type="SUPFAM" id="SSF51556">
    <property type="entry name" value="Metallo-dependent hydrolases"/>
    <property type="match status" value="1"/>
</dbReference>
<evidence type="ECO:0000256" key="2">
    <source>
        <dbReference type="ARBA" id="ARBA00022801"/>
    </source>
</evidence>
<gene>
    <name evidence="4" type="ORF">I6G68_08515</name>
</gene>
<keyword evidence="1 3" id="KW-0479">Metal-binding</keyword>
<dbReference type="OrthoDB" id="9810005at2"/>
<evidence type="ECO:0000313" key="4">
    <source>
        <dbReference type="EMBL" id="QPS01399.1"/>
    </source>
</evidence>
<name>A0A0X8FDI5_9LACT</name>